<reference evidence="4" key="1">
    <citation type="submission" date="2023-08" db="EMBL/GenBank/DDBJ databases">
        <title>WGS of Aeromonas isolates.</title>
        <authorList>
            <person name="Lee H."/>
        </authorList>
    </citation>
    <scope>NUCLEOTIDE SEQUENCE</scope>
    <source>
        <strain evidence="4">SL22</strain>
    </source>
</reference>
<comment type="similarity">
    <text evidence="2">Belongs to the NAD(P)-dependent epimerase/dehydratase family.</text>
</comment>
<evidence type="ECO:0000259" key="3">
    <source>
        <dbReference type="Pfam" id="PF01370"/>
    </source>
</evidence>
<organism evidence="4 5">
    <name type="scientific">Aeromonas bestiarum</name>
    <dbReference type="NCBI Taxonomy" id="105751"/>
    <lineage>
        <taxon>Bacteria</taxon>
        <taxon>Pseudomonadati</taxon>
        <taxon>Pseudomonadota</taxon>
        <taxon>Gammaproteobacteria</taxon>
        <taxon>Aeromonadales</taxon>
        <taxon>Aeromonadaceae</taxon>
        <taxon>Aeromonas</taxon>
    </lineage>
</organism>
<proteinExistence type="inferred from homology"/>
<dbReference type="Gene3D" id="3.40.50.720">
    <property type="entry name" value="NAD(P)-binding Rossmann-like Domain"/>
    <property type="match status" value="1"/>
</dbReference>
<dbReference type="RefSeq" id="WP_290022684.1">
    <property type="nucleotide sequence ID" value="NZ_JAOPLV010000010.1"/>
</dbReference>
<comment type="caution">
    <text evidence="4">The sequence shown here is derived from an EMBL/GenBank/DDBJ whole genome shotgun (WGS) entry which is preliminary data.</text>
</comment>
<dbReference type="PANTHER" id="PTHR43000">
    <property type="entry name" value="DTDP-D-GLUCOSE 4,6-DEHYDRATASE-RELATED"/>
    <property type="match status" value="1"/>
</dbReference>
<comment type="pathway">
    <text evidence="1">Bacterial outer membrane biogenesis; LPS O-antigen biosynthesis.</text>
</comment>
<evidence type="ECO:0000313" key="5">
    <source>
        <dbReference type="Proteomes" id="UP001168216"/>
    </source>
</evidence>
<dbReference type="Pfam" id="PF01370">
    <property type="entry name" value="Epimerase"/>
    <property type="match status" value="2"/>
</dbReference>
<feature type="domain" description="NAD-dependent epimerase/dehydratase" evidence="3">
    <location>
        <begin position="5"/>
        <end position="138"/>
    </location>
</feature>
<dbReference type="PRINTS" id="PR01713">
    <property type="entry name" value="NUCEPIMERASE"/>
</dbReference>
<dbReference type="InterPro" id="IPR036291">
    <property type="entry name" value="NAD(P)-bd_dom_sf"/>
</dbReference>
<evidence type="ECO:0000256" key="2">
    <source>
        <dbReference type="ARBA" id="ARBA00007637"/>
    </source>
</evidence>
<name>A0AAW7I319_9GAMM</name>
<dbReference type="AlphaFoldDB" id="A0AAW7I319"/>
<evidence type="ECO:0000256" key="1">
    <source>
        <dbReference type="ARBA" id="ARBA00005125"/>
    </source>
</evidence>
<feature type="domain" description="NAD-dependent epimerase/dehydratase" evidence="3">
    <location>
        <begin position="177"/>
        <end position="286"/>
    </location>
</feature>
<evidence type="ECO:0000313" key="4">
    <source>
        <dbReference type="EMBL" id="MDM5141685.1"/>
    </source>
</evidence>
<accession>A0AAW7I319</accession>
<dbReference type="InterPro" id="IPR001509">
    <property type="entry name" value="Epimerase_deHydtase"/>
</dbReference>
<gene>
    <name evidence="4" type="ORF">OB959_18100</name>
</gene>
<protein>
    <submittedName>
        <fullName evidence="4">NAD-dependent epimerase/dehydratase family protein</fullName>
    </submittedName>
</protein>
<dbReference type="SUPFAM" id="SSF51735">
    <property type="entry name" value="NAD(P)-binding Rossmann-fold domains"/>
    <property type="match status" value="1"/>
</dbReference>
<dbReference type="Proteomes" id="UP001168216">
    <property type="component" value="Unassembled WGS sequence"/>
</dbReference>
<sequence>MSKRILITGGAGFIGSNLALKLINSGYVVTVLDNLSQQIHGDNPDLSPLYVAIKDKVTFVKGTVESKADWLLALEGVDCVVHLAAETGTGQSMYQIKRYSDVNIGGSAILLDILANEKLNIKKMIIASSRSIYGEGKYSCQEHGIVYPIARDNAAMQRGDFNVKCPVCGINAQLLATDEDSKIHPSSIYGVTKQVQEQMFLITGNSIGIDTVALRFQNVYGAGQSLSNPYTGILSIFSTRIKNGNDINIFEDGLESRDFVYIDDVVDSIILAIESKVAAGKSYNVGSGVCTDVLTVAETLKSIYQSNSCIKISGNYRIGDIRHNYADLTMIKRDLGFNPKVSFSLGMKEFTDWVNSQGVKDDLYDQSIDEMKKKGLYK</sequence>
<dbReference type="EMBL" id="JAOPLV010000010">
    <property type="protein sequence ID" value="MDM5141685.1"/>
    <property type="molecule type" value="Genomic_DNA"/>
</dbReference>